<dbReference type="SUPFAM" id="SSF47413">
    <property type="entry name" value="lambda repressor-like DNA-binding domains"/>
    <property type="match status" value="1"/>
</dbReference>
<evidence type="ECO:0000256" key="2">
    <source>
        <dbReference type="ARBA" id="ARBA00023125"/>
    </source>
</evidence>
<dbReference type="InterPro" id="IPR046335">
    <property type="entry name" value="LacI/GalR-like_sensor"/>
</dbReference>
<dbReference type="PROSITE" id="PS50932">
    <property type="entry name" value="HTH_LACI_2"/>
    <property type="match status" value="1"/>
</dbReference>
<proteinExistence type="predicted"/>
<dbReference type="InterPro" id="IPR010982">
    <property type="entry name" value="Lambda_DNA-bd_dom_sf"/>
</dbReference>
<dbReference type="Pfam" id="PF00356">
    <property type="entry name" value="LacI"/>
    <property type="match status" value="1"/>
</dbReference>
<dbReference type="AlphaFoldDB" id="A0A8J6J379"/>
<dbReference type="Proteomes" id="UP000661435">
    <property type="component" value="Unassembled WGS sequence"/>
</dbReference>
<dbReference type="SUPFAM" id="SSF53822">
    <property type="entry name" value="Periplasmic binding protein-like I"/>
    <property type="match status" value="1"/>
</dbReference>
<protein>
    <submittedName>
        <fullName evidence="5">LacI family DNA-binding transcriptional regulator</fullName>
    </submittedName>
</protein>
<keyword evidence="3" id="KW-0804">Transcription</keyword>
<evidence type="ECO:0000256" key="3">
    <source>
        <dbReference type="ARBA" id="ARBA00023163"/>
    </source>
</evidence>
<dbReference type="GO" id="GO:0000976">
    <property type="term" value="F:transcription cis-regulatory region binding"/>
    <property type="evidence" value="ECO:0007669"/>
    <property type="project" value="TreeGrafter"/>
</dbReference>
<dbReference type="PANTHER" id="PTHR30146">
    <property type="entry name" value="LACI-RELATED TRANSCRIPTIONAL REPRESSOR"/>
    <property type="match status" value="1"/>
</dbReference>
<evidence type="ECO:0000313" key="6">
    <source>
        <dbReference type="Proteomes" id="UP000661435"/>
    </source>
</evidence>
<dbReference type="PROSITE" id="PS00356">
    <property type="entry name" value="HTH_LACI_1"/>
    <property type="match status" value="1"/>
</dbReference>
<dbReference type="GO" id="GO:0003700">
    <property type="term" value="F:DNA-binding transcription factor activity"/>
    <property type="evidence" value="ECO:0007669"/>
    <property type="project" value="TreeGrafter"/>
</dbReference>
<reference evidence="5" key="1">
    <citation type="submission" date="2020-08" db="EMBL/GenBank/DDBJ databases">
        <title>Genome public.</title>
        <authorList>
            <person name="Liu C."/>
            <person name="Sun Q."/>
        </authorList>
    </citation>
    <scope>NUCLEOTIDE SEQUENCE</scope>
    <source>
        <strain evidence="5">NSJ-51</strain>
    </source>
</reference>
<dbReference type="PRINTS" id="PR00036">
    <property type="entry name" value="HTHLACI"/>
</dbReference>
<dbReference type="Pfam" id="PF13377">
    <property type="entry name" value="Peripla_BP_3"/>
    <property type="match status" value="1"/>
</dbReference>
<organism evidence="5 6">
    <name type="scientific">Lawsonibacter hominis</name>
    <dbReference type="NCBI Taxonomy" id="2763053"/>
    <lineage>
        <taxon>Bacteria</taxon>
        <taxon>Bacillati</taxon>
        <taxon>Bacillota</taxon>
        <taxon>Clostridia</taxon>
        <taxon>Eubacteriales</taxon>
        <taxon>Oscillospiraceae</taxon>
        <taxon>Lawsonibacter</taxon>
    </lineage>
</organism>
<dbReference type="EMBL" id="JACOPP010000004">
    <property type="protein sequence ID" value="MBC5732958.1"/>
    <property type="molecule type" value="Genomic_DNA"/>
</dbReference>
<keyword evidence="2 5" id="KW-0238">DNA-binding</keyword>
<dbReference type="SMART" id="SM00354">
    <property type="entry name" value="HTH_LACI"/>
    <property type="match status" value="1"/>
</dbReference>
<name>A0A8J6J379_9FIRM</name>
<dbReference type="InterPro" id="IPR028082">
    <property type="entry name" value="Peripla_BP_I"/>
</dbReference>
<evidence type="ECO:0000256" key="1">
    <source>
        <dbReference type="ARBA" id="ARBA00023015"/>
    </source>
</evidence>
<dbReference type="PANTHER" id="PTHR30146:SF109">
    <property type="entry name" value="HTH-TYPE TRANSCRIPTIONAL REGULATOR GALS"/>
    <property type="match status" value="1"/>
</dbReference>
<evidence type="ECO:0000313" key="5">
    <source>
        <dbReference type="EMBL" id="MBC5732958.1"/>
    </source>
</evidence>
<accession>A0A8J6J379</accession>
<dbReference type="CDD" id="cd06267">
    <property type="entry name" value="PBP1_LacI_sugar_binding-like"/>
    <property type="match status" value="1"/>
</dbReference>
<dbReference type="RefSeq" id="WP_186906855.1">
    <property type="nucleotide sequence ID" value="NZ_JACOPP010000004.1"/>
</dbReference>
<feature type="domain" description="HTH lacI-type" evidence="4">
    <location>
        <begin position="5"/>
        <end position="60"/>
    </location>
</feature>
<keyword evidence="1" id="KW-0805">Transcription regulation</keyword>
<comment type="caution">
    <text evidence="5">The sequence shown here is derived from an EMBL/GenBank/DDBJ whole genome shotgun (WGS) entry which is preliminary data.</text>
</comment>
<gene>
    <name evidence="5" type="ORF">H8S57_04360</name>
</gene>
<keyword evidence="6" id="KW-1185">Reference proteome</keyword>
<dbReference type="Gene3D" id="1.10.260.40">
    <property type="entry name" value="lambda repressor-like DNA-binding domains"/>
    <property type="match status" value="1"/>
</dbReference>
<dbReference type="InterPro" id="IPR000843">
    <property type="entry name" value="HTH_LacI"/>
</dbReference>
<sequence>MEKPMTIKDIARIAGVSPATVSRVINNNPAGVSRETRAHIQQIVQTYGYQPNNVARSMITKRSNTIGVVVPDIVNQFYTLLLKGVEDMAASRGYSVVLCNSNNNEDKELRNLSYLRDNYVAGIIYNNYRMSERTANLIRSSRVPLIFVDNWGDPIDGICVRINHQHGMAAMANYLLDMGHRAFAYLAGPEGVFSADMRRRGFLDALEERGISFAPRGVLQHCAYSEDAGYEAAKQLLDEKRSITCFVCANDLIAYGVIRLLNERGLRVPDDCSVTGFDDIPFSRLLNPGLTTIYNPVQQLGRSAAQLLIDHIEGAPPPPQRELLFDTHLVRRASVKFLPS</sequence>
<dbReference type="Gene3D" id="3.40.50.2300">
    <property type="match status" value="2"/>
</dbReference>
<evidence type="ECO:0000259" key="4">
    <source>
        <dbReference type="PROSITE" id="PS50932"/>
    </source>
</evidence>
<dbReference type="CDD" id="cd01392">
    <property type="entry name" value="HTH_LacI"/>
    <property type="match status" value="1"/>
</dbReference>